<dbReference type="OrthoDB" id="991857at2759"/>
<dbReference type="EMBL" id="SMMG02000002">
    <property type="protein sequence ID" value="KAA3485075.1"/>
    <property type="molecule type" value="Genomic_DNA"/>
</dbReference>
<organism evidence="1 2">
    <name type="scientific">Gossypium australe</name>
    <dbReference type="NCBI Taxonomy" id="47621"/>
    <lineage>
        <taxon>Eukaryota</taxon>
        <taxon>Viridiplantae</taxon>
        <taxon>Streptophyta</taxon>
        <taxon>Embryophyta</taxon>
        <taxon>Tracheophyta</taxon>
        <taxon>Spermatophyta</taxon>
        <taxon>Magnoliopsida</taxon>
        <taxon>eudicotyledons</taxon>
        <taxon>Gunneridae</taxon>
        <taxon>Pentapetalae</taxon>
        <taxon>rosids</taxon>
        <taxon>malvids</taxon>
        <taxon>Malvales</taxon>
        <taxon>Malvaceae</taxon>
        <taxon>Malvoideae</taxon>
        <taxon>Gossypium</taxon>
    </lineage>
</organism>
<dbReference type="PANTHER" id="PTHR48200:SF1">
    <property type="entry name" value="AMINOTRANSFERASE-LIKE PLANT MOBILE DOMAIN-CONTAINING PROTEIN"/>
    <property type="match status" value="1"/>
</dbReference>
<protein>
    <submittedName>
        <fullName evidence="1">Vimentin-like</fullName>
    </submittedName>
</protein>
<dbReference type="PANTHER" id="PTHR48200">
    <property type="entry name" value="PROTEIN, PUTATIVE-RELATED"/>
    <property type="match status" value="1"/>
</dbReference>
<reference evidence="1" key="1">
    <citation type="submission" date="2019-08" db="EMBL/GenBank/DDBJ databases">
        <authorList>
            <person name="Liu F."/>
        </authorList>
    </citation>
    <scope>NUCLEOTIDE SEQUENCE [LARGE SCALE GENOMIC DNA]</scope>
    <source>
        <strain evidence="1">PA1801</strain>
        <tissue evidence="1">Leaf</tissue>
    </source>
</reference>
<evidence type="ECO:0000313" key="1">
    <source>
        <dbReference type="EMBL" id="KAA3485075.1"/>
    </source>
</evidence>
<evidence type="ECO:0000313" key="2">
    <source>
        <dbReference type="Proteomes" id="UP000325315"/>
    </source>
</evidence>
<dbReference type="Proteomes" id="UP000325315">
    <property type="component" value="Unassembled WGS sequence"/>
</dbReference>
<keyword evidence="2" id="KW-1185">Reference proteome</keyword>
<proteinExistence type="predicted"/>
<accession>A0A5B6WW89</accession>
<gene>
    <name evidence="1" type="ORF">EPI10_007108</name>
</gene>
<dbReference type="AlphaFoldDB" id="A0A5B6WW89"/>
<name>A0A5B6WW89_9ROSI</name>
<comment type="caution">
    <text evidence="1">The sequence shown here is derived from an EMBL/GenBank/DDBJ whole genome shotgun (WGS) entry which is preliminary data.</text>
</comment>
<sequence>MGSCQICLSTCIETIFTDNVREIFNAWNQTRKMKRFSTNPMITPEYDLCWGKRVNDNVPSSSQENTRPIEEHMQVIPSELETVKQDFKKKSLELGKRIERL</sequence>